<evidence type="ECO:0000313" key="9">
    <source>
        <dbReference type="Proteomes" id="UP000701853"/>
    </source>
</evidence>
<dbReference type="PANTHER" id="PTHR31190:SF287">
    <property type="entry name" value="DEVELOPMENT RELATED ERF PROTEIN"/>
    <property type="match status" value="1"/>
</dbReference>
<dbReference type="OrthoDB" id="1931494at2759"/>
<dbReference type="EMBL" id="JAHUZN010000009">
    <property type="protein sequence ID" value="KAG8482563.1"/>
    <property type="molecule type" value="Genomic_DNA"/>
</dbReference>
<gene>
    <name evidence="8" type="ORF">CXB51_024137</name>
</gene>
<dbReference type="InterPro" id="IPR044808">
    <property type="entry name" value="ERF_plant"/>
</dbReference>
<evidence type="ECO:0000313" key="8">
    <source>
        <dbReference type="EMBL" id="KAG8482563.1"/>
    </source>
</evidence>
<dbReference type="InterPro" id="IPR001471">
    <property type="entry name" value="AP2/ERF_dom"/>
</dbReference>
<keyword evidence="2" id="KW-0805">Transcription regulation</keyword>
<proteinExistence type="inferred from homology"/>
<comment type="subcellular location">
    <subcellularLocation>
        <location evidence="1">Nucleus</location>
    </subcellularLocation>
</comment>
<keyword evidence="9" id="KW-1185">Reference proteome</keyword>
<dbReference type="GO" id="GO:0009873">
    <property type="term" value="P:ethylene-activated signaling pathway"/>
    <property type="evidence" value="ECO:0007669"/>
    <property type="project" value="InterPro"/>
</dbReference>
<feature type="domain" description="AP2/ERF" evidence="7">
    <location>
        <begin position="51"/>
        <end position="76"/>
    </location>
</feature>
<dbReference type="SUPFAM" id="SSF54171">
    <property type="entry name" value="DNA-binding domain"/>
    <property type="match status" value="1"/>
</dbReference>
<keyword evidence="5" id="KW-0539">Nucleus</keyword>
<dbReference type="PROSITE" id="PS51032">
    <property type="entry name" value="AP2_ERF"/>
    <property type="match status" value="1"/>
</dbReference>
<protein>
    <recommendedName>
        <fullName evidence="7">AP2/ERF domain-containing protein</fullName>
    </recommendedName>
</protein>
<dbReference type="PANTHER" id="PTHR31190">
    <property type="entry name" value="DNA-BINDING DOMAIN"/>
    <property type="match status" value="1"/>
</dbReference>
<dbReference type="InterPro" id="IPR016177">
    <property type="entry name" value="DNA-bd_dom_sf"/>
</dbReference>
<comment type="similarity">
    <text evidence="6">Belongs to the AP2/ERF transcription factor family. ERF subfamily.</text>
</comment>
<dbReference type="GO" id="GO:0003677">
    <property type="term" value="F:DNA binding"/>
    <property type="evidence" value="ECO:0007669"/>
    <property type="project" value="UniProtKB-KW"/>
</dbReference>
<reference evidence="8 9" key="1">
    <citation type="journal article" date="2021" name="bioRxiv">
        <title>The Gossypium anomalum genome as a resource for cotton improvement and evolutionary analysis of hybrid incompatibility.</title>
        <authorList>
            <person name="Grover C.E."/>
            <person name="Yuan D."/>
            <person name="Arick M.A."/>
            <person name="Miller E.R."/>
            <person name="Hu G."/>
            <person name="Peterson D.G."/>
            <person name="Wendel J.F."/>
            <person name="Udall J.A."/>
        </authorList>
    </citation>
    <scope>NUCLEOTIDE SEQUENCE [LARGE SCALE GENOMIC DNA]</scope>
    <source>
        <strain evidence="8">JFW-Udall</strain>
        <tissue evidence="8">Leaf</tissue>
    </source>
</reference>
<comment type="caution">
    <text evidence="8">The sequence shown here is derived from an EMBL/GenBank/DDBJ whole genome shotgun (WGS) entry which is preliminary data.</text>
</comment>
<accession>A0A8J5YFW1</accession>
<evidence type="ECO:0000256" key="1">
    <source>
        <dbReference type="ARBA" id="ARBA00004123"/>
    </source>
</evidence>
<name>A0A8J5YFW1_9ROSI</name>
<dbReference type="GO" id="GO:0005634">
    <property type="term" value="C:nucleus"/>
    <property type="evidence" value="ECO:0007669"/>
    <property type="project" value="UniProtKB-SubCell"/>
</dbReference>
<evidence type="ECO:0000256" key="4">
    <source>
        <dbReference type="ARBA" id="ARBA00023163"/>
    </source>
</evidence>
<dbReference type="Gene3D" id="3.30.730.10">
    <property type="entry name" value="AP2/ERF domain"/>
    <property type="match status" value="1"/>
</dbReference>
<dbReference type="AlphaFoldDB" id="A0A8J5YFW1"/>
<evidence type="ECO:0000256" key="6">
    <source>
        <dbReference type="ARBA" id="ARBA00024343"/>
    </source>
</evidence>
<evidence type="ECO:0000256" key="3">
    <source>
        <dbReference type="ARBA" id="ARBA00023125"/>
    </source>
</evidence>
<dbReference type="Proteomes" id="UP000701853">
    <property type="component" value="Chromosome 9"/>
</dbReference>
<evidence type="ECO:0000256" key="2">
    <source>
        <dbReference type="ARBA" id="ARBA00023015"/>
    </source>
</evidence>
<evidence type="ECO:0000256" key="5">
    <source>
        <dbReference type="ARBA" id="ARBA00023242"/>
    </source>
</evidence>
<dbReference type="GO" id="GO:0003700">
    <property type="term" value="F:DNA-binding transcription factor activity"/>
    <property type="evidence" value="ECO:0007669"/>
    <property type="project" value="InterPro"/>
</dbReference>
<keyword evidence="3" id="KW-0238">DNA-binding</keyword>
<evidence type="ECO:0000259" key="7">
    <source>
        <dbReference type="PROSITE" id="PS51032"/>
    </source>
</evidence>
<dbReference type="InterPro" id="IPR036955">
    <property type="entry name" value="AP2/ERF_dom_sf"/>
</dbReference>
<sequence length="76" mass="8882">MKLRILEGLLIEKRASKFFLKDQGHSEGFLRWKKESYLEDEAAVGSGKMVNYRGVKRRPWGKYAAEIRDPKKNGLR</sequence>
<organism evidence="8 9">
    <name type="scientific">Gossypium anomalum</name>
    <dbReference type="NCBI Taxonomy" id="47600"/>
    <lineage>
        <taxon>Eukaryota</taxon>
        <taxon>Viridiplantae</taxon>
        <taxon>Streptophyta</taxon>
        <taxon>Embryophyta</taxon>
        <taxon>Tracheophyta</taxon>
        <taxon>Spermatophyta</taxon>
        <taxon>Magnoliopsida</taxon>
        <taxon>eudicotyledons</taxon>
        <taxon>Gunneridae</taxon>
        <taxon>Pentapetalae</taxon>
        <taxon>rosids</taxon>
        <taxon>malvids</taxon>
        <taxon>Malvales</taxon>
        <taxon>Malvaceae</taxon>
        <taxon>Malvoideae</taxon>
        <taxon>Gossypium</taxon>
    </lineage>
</organism>
<keyword evidence="4" id="KW-0804">Transcription</keyword>